<dbReference type="Pfam" id="PF04117">
    <property type="entry name" value="Mpv17_PMP22"/>
    <property type="match status" value="1"/>
</dbReference>
<keyword evidence="3 6" id="KW-0812">Transmembrane</keyword>
<evidence type="ECO:0000313" key="7">
    <source>
        <dbReference type="EMBL" id="KAK0730002.1"/>
    </source>
</evidence>
<name>A0AA40B983_9PEZI</name>
<evidence type="ECO:0000256" key="6">
    <source>
        <dbReference type="RuleBase" id="RU363053"/>
    </source>
</evidence>
<evidence type="ECO:0000256" key="1">
    <source>
        <dbReference type="ARBA" id="ARBA00004141"/>
    </source>
</evidence>
<organism evidence="7 8">
    <name type="scientific">Lasiosphaeris hirsuta</name>
    <dbReference type="NCBI Taxonomy" id="260670"/>
    <lineage>
        <taxon>Eukaryota</taxon>
        <taxon>Fungi</taxon>
        <taxon>Dikarya</taxon>
        <taxon>Ascomycota</taxon>
        <taxon>Pezizomycotina</taxon>
        <taxon>Sordariomycetes</taxon>
        <taxon>Sordariomycetidae</taxon>
        <taxon>Sordariales</taxon>
        <taxon>Lasiosphaeriaceae</taxon>
        <taxon>Lasiosphaeris</taxon>
    </lineage>
</organism>
<gene>
    <name evidence="7" type="ORF">B0H67DRAFT_475905</name>
</gene>
<dbReference type="PANTHER" id="PTHR11266">
    <property type="entry name" value="PEROXISOMAL MEMBRANE PROTEIN 2, PXMP2 MPV17"/>
    <property type="match status" value="1"/>
</dbReference>
<protein>
    <recommendedName>
        <fullName evidence="9">PXMP2/4 family protein 3</fullName>
    </recommendedName>
</protein>
<evidence type="ECO:0000256" key="2">
    <source>
        <dbReference type="ARBA" id="ARBA00006824"/>
    </source>
</evidence>
<keyword evidence="5 6" id="KW-0472">Membrane</keyword>
<evidence type="ECO:0000256" key="5">
    <source>
        <dbReference type="ARBA" id="ARBA00023136"/>
    </source>
</evidence>
<dbReference type="GO" id="GO:0005778">
    <property type="term" value="C:peroxisomal membrane"/>
    <property type="evidence" value="ECO:0007669"/>
    <property type="project" value="TreeGrafter"/>
</dbReference>
<comment type="caution">
    <text evidence="7">The sequence shown here is derived from an EMBL/GenBank/DDBJ whole genome shotgun (WGS) entry which is preliminary data.</text>
</comment>
<feature type="transmembrane region" description="Helical" evidence="6">
    <location>
        <begin position="185"/>
        <end position="206"/>
    </location>
</feature>
<evidence type="ECO:0008006" key="9">
    <source>
        <dbReference type="Google" id="ProtNLM"/>
    </source>
</evidence>
<sequence>MAPSPIFWASIQSAAINGISNILAQVIAAQRDDSPFVIDWVPVVQFFVLAIISTPPNFLWQEFLESTFPAYHIAPTKAAIASASANNEKELDAEAREGRLVEPRLNKTNTAIKTLLDQTVGAALNTLLFLTFTHGVRAGMAHRGPAGYADPARSLNFLLSGQAFRPEGVEWALVRAKTQREFLPILKAGWAFWPFVSLVNFVFLTSVEARNLVGSLAGLGWGIYMSLFAGN</sequence>
<dbReference type="PANTHER" id="PTHR11266:SF80">
    <property type="entry name" value="PEROXISOMAL MEMBRANE PROTEIN 2"/>
    <property type="match status" value="1"/>
</dbReference>
<comment type="subcellular location">
    <subcellularLocation>
        <location evidence="1">Membrane</location>
        <topology evidence="1">Multi-pass membrane protein</topology>
    </subcellularLocation>
</comment>
<keyword evidence="4 6" id="KW-1133">Transmembrane helix</keyword>
<dbReference type="EMBL" id="JAUKUA010000001">
    <property type="protein sequence ID" value="KAK0730002.1"/>
    <property type="molecule type" value="Genomic_DNA"/>
</dbReference>
<dbReference type="InterPro" id="IPR007248">
    <property type="entry name" value="Mpv17_PMP22"/>
</dbReference>
<keyword evidence="8" id="KW-1185">Reference proteome</keyword>
<proteinExistence type="inferred from homology"/>
<evidence type="ECO:0000256" key="4">
    <source>
        <dbReference type="ARBA" id="ARBA00022989"/>
    </source>
</evidence>
<reference evidence="7" key="1">
    <citation type="submission" date="2023-06" db="EMBL/GenBank/DDBJ databases">
        <title>Genome-scale phylogeny and comparative genomics of the fungal order Sordariales.</title>
        <authorList>
            <consortium name="Lawrence Berkeley National Laboratory"/>
            <person name="Hensen N."/>
            <person name="Bonometti L."/>
            <person name="Westerberg I."/>
            <person name="Brannstrom I.O."/>
            <person name="Guillou S."/>
            <person name="Cros-Aarteil S."/>
            <person name="Calhoun S."/>
            <person name="Haridas S."/>
            <person name="Kuo A."/>
            <person name="Mondo S."/>
            <person name="Pangilinan J."/>
            <person name="Riley R."/>
            <person name="Labutti K."/>
            <person name="Andreopoulos B."/>
            <person name="Lipzen A."/>
            <person name="Chen C."/>
            <person name="Yanf M."/>
            <person name="Daum C."/>
            <person name="Ng V."/>
            <person name="Clum A."/>
            <person name="Steindorff A."/>
            <person name="Ohm R."/>
            <person name="Martin F."/>
            <person name="Silar P."/>
            <person name="Natvig D."/>
            <person name="Lalanne C."/>
            <person name="Gautier V."/>
            <person name="Ament-Velasquez S.L."/>
            <person name="Kruys A."/>
            <person name="Hutchinson M.I."/>
            <person name="Powell A.J."/>
            <person name="Barry K."/>
            <person name="Miller A.N."/>
            <person name="Grigoriev I.V."/>
            <person name="Debuchy R."/>
            <person name="Gladieux P."/>
            <person name="Thoren M.H."/>
            <person name="Johannesson H."/>
        </authorList>
    </citation>
    <scope>NUCLEOTIDE SEQUENCE</scope>
    <source>
        <strain evidence="7">SMH4607-1</strain>
    </source>
</reference>
<dbReference type="AlphaFoldDB" id="A0AA40B983"/>
<evidence type="ECO:0000256" key="3">
    <source>
        <dbReference type="ARBA" id="ARBA00022692"/>
    </source>
</evidence>
<accession>A0AA40B983</accession>
<dbReference type="Proteomes" id="UP001172102">
    <property type="component" value="Unassembled WGS sequence"/>
</dbReference>
<feature type="transmembrane region" description="Helical" evidence="6">
    <location>
        <begin position="212"/>
        <end position="230"/>
    </location>
</feature>
<evidence type="ECO:0000313" key="8">
    <source>
        <dbReference type="Proteomes" id="UP001172102"/>
    </source>
</evidence>
<comment type="similarity">
    <text evidence="2 6">Belongs to the peroxisomal membrane protein PXMP2/4 family.</text>
</comment>